<organism evidence="1 2">
    <name type="scientific">Laccaria amethystina LaAM-08-1</name>
    <dbReference type="NCBI Taxonomy" id="1095629"/>
    <lineage>
        <taxon>Eukaryota</taxon>
        <taxon>Fungi</taxon>
        <taxon>Dikarya</taxon>
        <taxon>Basidiomycota</taxon>
        <taxon>Agaricomycotina</taxon>
        <taxon>Agaricomycetes</taxon>
        <taxon>Agaricomycetidae</taxon>
        <taxon>Agaricales</taxon>
        <taxon>Agaricineae</taxon>
        <taxon>Hydnangiaceae</taxon>
        <taxon>Laccaria</taxon>
    </lineage>
</organism>
<name>A0A0C9WS39_9AGAR</name>
<evidence type="ECO:0000313" key="1">
    <source>
        <dbReference type="EMBL" id="KIK01510.1"/>
    </source>
</evidence>
<dbReference type="OrthoDB" id="3090023at2759"/>
<protein>
    <submittedName>
        <fullName evidence="1">Uncharacterized protein</fullName>
    </submittedName>
</protein>
<dbReference type="AlphaFoldDB" id="A0A0C9WS39"/>
<reference evidence="1 2" key="1">
    <citation type="submission" date="2014-04" db="EMBL/GenBank/DDBJ databases">
        <authorList>
            <consortium name="DOE Joint Genome Institute"/>
            <person name="Kuo A."/>
            <person name="Kohler A."/>
            <person name="Nagy L.G."/>
            <person name="Floudas D."/>
            <person name="Copeland A."/>
            <person name="Barry K.W."/>
            <person name="Cichocki N."/>
            <person name="Veneault-Fourrey C."/>
            <person name="LaButti K."/>
            <person name="Lindquist E.A."/>
            <person name="Lipzen A."/>
            <person name="Lundell T."/>
            <person name="Morin E."/>
            <person name="Murat C."/>
            <person name="Sun H."/>
            <person name="Tunlid A."/>
            <person name="Henrissat B."/>
            <person name="Grigoriev I.V."/>
            <person name="Hibbett D.S."/>
            <person name="Martin F."/>
            <person name="Nordberg H.P."/>
            <person name="Cantor M.N."/>
            <person name="Hua S.X."/>
        </authorList>
    </citation>
    <scope>NUCLEOTIDE SEQUENCE [LARGE SCALE GENOMIC DNA]</scope>
    <source>
        <strain evidence="1 2">LaAM-08-1</strain>
    </source>
</reference>
<sequence length="61" mass="6972">MIVTSDGMGYEDVGHFDYQYNEQYGASLEPPNDGSELVTWSTNPNHQGLVIVIQDPYMHYF</sequence>
<dbReference type="EMBL" id="KN838605">
    <property type="protein sequence ID" value="KIK01510.1"/>
    <property type="molecule type" value="Genomic_DNA"/>
</dbReference>
<accession>A0A0C9WS39</accession>
<evidence type="ECO:0000313" key="2">
    <source>
        <dbReference type="Proteomes" id="UP000054477"/>
    </source>
</evidence>
<gene>
    <name evidence="1" type="ORF">K443DRAFT_678279</name>
</gene>
<dbReference type="HOGENOM" id="CLU_2922989_0_0_1"/>
<dbReference type="Proteomes" id="UP000054477">
    <property type="component" value="Unassembled WGS sequence"/>
</dbReference>
<keyword evidence="2" id="KW-1185">Reference proteome</keyword>
<proteinExistence type="predicted"/>
<reference evidence="2" key="2">
    <citation type="submission" date="2015-01" db="EMBL/GenBank/DDBJ databases">
        <title>Evolutionary Origins and Diversification of the Mycorrhizal Mutualists.</title>
        <authorList>
            <consortium name="DOE Joint Genome Institute"/>
            <consortium name="Mycorrhizal Genomics Consortium"/>
            <person name="Kohler A."/>
            <person name="Kuo A."/>
            <person name="Nagy L.G."/>
            <person name="Floudas D."/>
            <person name="Copeland A."/>
            <person name="Barry K.W."/>
            <person name="Cichocki N."/>
            <person name="Veneault-Fourrey C."/>
            <person name="LaButti K."/>
            <person name="Lindquist E.A."/>
            <person name="Lipzen A."/>
            <person name="Lundell T."/>
            <person name="Morin E."/>
            <person name="Murat C."/>
            <person name="Riley R."/>
            <person name="Ohm R."/>
            <person name="Sun H."/>
            <person name="Tunlid A."/>
            <person name="Henrissat B."/>
            <person name="Grigoriev I.V."/>
            <person name="Hibbett D.S."/>
            <person name="Martin F."/>
        </authorList>
    </citation>
    <scope>NUCLEOTIDE SEQUENCE [LARGE SCALE GENOMIC DNA]</scope>
    <source>
        <strain evidence="2">LaAM-08-1</strain>
    </source>
</reference>